<name>A0ABD6S8B5_BACTU</name>
<dbReference type="EMBL" id="NTYF01000023">
    <property type="protein sequence ID" value="PER55731.1"/>
    <property type="molecule type" value="Genomic_DNA"/>
</dbReference>
<proteinExistence type="predicted"/>
<sequence length="103" mass="12344">MLRSLNRDKEDSKKYRKKTARFITEVGKGYKEVVIGVRFRKQVPKTARLRKKKMWWYCGKCKKWFHHMAGTNGKLENGTRLCKTCLRKHVETYYLKKNGSEVE</sequence>
<gene>
    <name evidence="1" type="ORF">CN495_08230</name>
</gene>
<evidence type="ECO:0008006" key="3">
    <source>
        <dbReference type="Google" id="ProtNLM"/>
    </source>
</evidence>
<dbReference type="RefSeq" id="WP_098317071.1">
    <property type="nucleotide sequence ID" value="NZ_NTYF01000023.1"/>
</dbReference>
<evidence type="ECO:0000313" key="1">
    <source>
        <dbReference type="EMBL" id="PER55731.1"/>
    </source>
</evidence>
<evidence type="ECO:0000313" key="2">
    <source>
        <dbReference type="Proteomes" id="UP000219897"/>
    </source>
</evidence>
<reference evidence="1 2" key="1">
    <citation type="submission" date="2017-09" db="EMBL/GenBank/DDBJ databases">
        <title>Large-scale bioinformatics analysis of Bacillus genomes uncovers conserved roles of natural products in bacterial physiology.</title>
        <authorList>
            <consortium name="Agbiome Team Llc"/>
            <person name="Bleich R.M."/>
            <person name="Kirk G.J."/>
            <person name="Santa Maria K.C."/>
            <person name="Allen S.E."/>
            <person name="Farag S."/>
            <person name="Shank E.A."/>
            <person name="Bowers A."/>
        </authorList>
    </citation>
    <scope>NUCLEOTIDE SEQUENCE [LARGE SCALE GENOMIC DNA]</scope>
    <source>
        <strain evidence="1 2">AFS005140</strain>
    </source>
</reference>
<accession>A0ABD6S8B5</accession>
<dbReference type="Proteomes" id="UP000219897">
    <property type="component" value="Unassembled WGS sequence"/>
</dbReference>
<protein>
    <recommendedName>
        <fullName evidence="3">50S ribosomal protein L44e</fullName>
    </recommendedName>
</protein>
<comment type="caution">
    <text evidence="1">The sequence shown here is derived from an EMBL/GenBank/DDBJ whole genome shotgun (WGS) entry which is preliminary data.</text>
</comment>
<organism evidence="1 2">
    <name type="scientific">Bacillus thuringiensis</name>
    <dbReference type="NCBI Taxonomy" id="1428"/>
    <lineage>
        <taxon>Bacteria</taxon>
        <taxon>Bacillati</taxon>
        <taxon>Bacillota</taxon>
        <taxon>Bacilli</taxon>
        <taxon>Bacillales</taxon>
        <taxon>Bacillaceae</taxon>
        <taxon>Bacillus</taxon>
        <taxon>Bacillus cereus group</taxon>
    </lineage>
</organism>
<dbReference type="AlphaFoldDB" id="A0ABD6S8B5"/>